<dbReference type="VEuPathDB" id="FungiDB:CC1G_02624"/>
<dbReference type="GeneID" id="6016793"/>
<feature type="region of interest" description="Disordered" evidence="1">
    <location>
        <begin position="235"/>
        <end position="280"/>
    </location>
</feature>
<dbReference type="OrthoDB" id="3266602at2759"/>
<accession>A8PBE1</accession>
<dbReference type="RefSeq" id="XP_001840161.2">
    <property type="nucleotide sequence ID" value="XM_001840109.2"/>
</dbReference>
<dbReference type="OMA" id="STIAPHY"/>
<dbReference type="Proteomes" id="UP000001861">
    <property type="component" value="Unassembled WGS sequence"/>
</dbReference>
<feature type="compositionally biased region" description="Basic and acidic residues" evidence="1">
    <location>
        <begin position="848"/>
        <end position="863"/>
    </location>
</feature>
<dbReference type="AlphaFoldDB" id="A8PBE1"/>
<feature type="region of interest" description="Disordered" evidence="1">
    <location>
        <begin position="846"/>
        <end position="890"/>
    </location>
</feature>
<dbReference type="HOGENOM" id="CLU_294928_0_0_1"/>
<dbReference type="KEGG" id="cci:CC1G_02624"/>
<feature type="region of interest" description="Disordered" evidence="1">
    <location>
        <begin position="580"/>
        <end position="626"/>
    </location>
</feature>
<evidence type="ECO:0000256" key="1">
    <source>
        <dbReference type="SAM" id="MobiDB-lite"/>
    </source>
</evidence>
<gene>
    <name evidence="2" type="ORF">CC1G_02624</name>
</gene>
<feature type="region of interest" description="Disordered" evidence="1">
    <location>
        <begin position="791"/>
        <end position="812"/>
    </location>
</feature>
<comment type="caution">
    <text evidence="2">The sequence shown here is derived from an EMBL/GenBank/DDBJ whole genome shotgun (WGS) entry which is preliminary data.</text>
</comment>
<evidence type="ECO:0000313" key="3">
    <source>
        <dbReference type="Proteomes" id="UP000001861"/>
    </source>
</evidence>
<protein>
    <submittedName>
        <fullName evidence="2">Uncharacterized protein</fullName>
    </submittedName>
</protein>
<feature type="region of interest" description="Disordered" evidence="1">
    <location>
        <begin position="403"/>
        <end position="504"/>
    </location>
</feature>
<feature type="region of interest" description="Disordered" evidence="1">
    <location>
        <begin position="341"/>
        <end position="361"/>
    </location>
</feature>
<dbReference type="InParanoid" id="A8PBE1"/>
<feature type="compositionally biased region" description="Low complexity" evidence="1">
    <location>
        <begin position="403"/>
        <end position="427"/>
    </location>
</feature>
<evidence type="ECO:0000313" key="2">
    <source>
        <dbReference type="EMBL" id="EAU81608.2"/>
    </source>
</evidence>
<feature type="compositionally biased region" description="Polar residues" evidence="1">
    <location>
        <begin position="259"/>
        <end position="271"/>
    </location>
</feature>
<feature type="region of interest" description="Disordered" evidence="1">
    <location>
        <begin position="199"/>
        <end position="223"/>
    </location>
</feature>
<dbReference type="EMBL" id="AACS02000004">
    <property type="protein sequence ID" value="EAU81608.2"/>
    <property type="molecule type" value="Genomic_DNA"/>
</dbReference>
<keyword evidence="3" id="KW-1185">Reference proteome</keyword>
<name>A8PBE1_COPC7</name>
<sequence length="1013" mass="109736">MFKPPAALSEGPPLPTRIISSTMQHAEPHLPFFGPNGRVAERPSDGSGQISTAPSSLRTCAGMGCNAVFPAQYPHLRAQLGTLRQARPTPNVGPPRHNGPHLTTSIPPPSSYMRPPPIPASVSAAVSPPVTIKTEPVNVPLPPPSIDALLADAPADEPTKSTDSEDDLGEIDFSYPEASTSPAVTDMKPLVMTIIESTPRKDRASPIHPSRPPTTHKGIHSRSASGMVPVANHKRRKVSHSGPGIPSPLSQELAYPHAQDSSTPRTCSTPECANPVDNPNAVGTGRCSSCIIKDWKSKKARAFDQANRKKGRSVSWAENIAEERVFVKESDEEGDIEMVDSAEESRDVRTPPSPTSPQPSLKLRIPKLETVSPTKLKIKLNLASLNLSPVKSTITGWDSDLSDLTELSSEPEGSSDEVGVASDADSSSSEEDIPLSLVLKEKAKPKPTLKIRIPSLKVQPASTLPTPTPTPPPASSDCTPTPKPLPAPSEAPQSPMPASSTSRLVPASKIAAQILADGGRWCSNAPKCKQVLHREYQWKTCVLCRAKTREYQRKRQNLQGSHRHLEMELAIFKGLAGGSSTESSSISVPSEPTSGSGTRPTSSTSASAPLPTPTSASPMPRPTSRDDFDLAAYADVTGQQLVPGARLCSVKQCAHILPSKEEYPRRMCSRCRKRSNDARVRREKLTPDPAEAARGQQEYMACLQAINKRNDGRCLSIDCGVCLDTGLLFAYCQQCRTRAVRALRRHMKKEGVSVEEIESFMSRIDILTQKARVDGAGSKTFGLASQISSRISSLKQGSPKPKPRPPTPYPEYKGLDALLENFRKLSKDFFEAQIVHYACKLPHSGSAVEREHPQKSGTDDQRDVQAAASPDKAEVKQEEGTPAGAKPDNDSADLSATLFCFDGEFTKVAMDFDIVSRKHAVDQMVNRIKKESQQAAQLLFGPKRFVSLFDYGMVTRFVCARECRIVCPSPTPGGPPEERTKLMQGELEVAVIVDRSHPFFPGERTVVRMRLIG</sequence>
<proteinExistence type="predicted"/>
<organism evidence="2 3">
    <name type="scientific">Coprinopsis cinerea (strain Okayama-7 / 130 / ATCC MYA-4618 / FGSC 9003)</name>
    <name type="common">Inky cap fungus</name>
    <name type="synonym">Hormographiella aspergillata</name>
    <dbReference type="NCBI Taxonomy" id="240176"/>
    <lineage>
        <taxon>Eukaryota</taxon>
        <taxon>Fungi</taxon>
        <taxon>Dikarya</taxon>
        <taxon>Basidiomycota</taxon>
        <taxon>Agaricomycotina</taxon>
        <taxon>Agaricomycetes</taxon>
        <taxon>Agaricomycetidae</taxon>
        <taxon>Agaricales</taxon>
        <taxon>Agaricineae</taxon>
        <taxon>Psathyrellaceae</taxon>
        <taxon>Coprinopsis</taxon>
    </lineage>
</organism>
<dbReference type="eggNOG" id="ENOG502SV5Q">
    <property type="taxonomic scope" value="Eukaryota"/>
</dbReference>
<reference evidence="2 3" key="1">
    <citation type="journal article" date="2010" name="Proc. Natl. Acad. Sci. U.S.A.">
        <title>Insights into evolution of multicellular fungi from the assembled chromosomes of the mushroom Coprinopsis cinerea (Coprinus cinereus).</title>
        <authorList>
            <person name="Stajich J.E."/>
            <person name="Wilke S.K."/>
            <person name="Ahren D."/>
            <person name="Au C.H."/>
            <person name="Birren B.W."/>
            <person name="Borodovsky M."/>
            <person name="Burns C."/>
            <person name="Canback B."/>
            <person name="Casselton L.A."/>
            <person name="Cheng C.K."/>
            <person name="Deng J."/>
            <person name="Dietrich F.S."/>
            <person name="Fargo D.C."/>
            <person name="Farman M.L."/>
            <person name="Gathman A.C."/>
            <person name="Goldberg J."/>
            <person name="Guigo R."/>
            <person name="Hoegger P.J."/>
            <person name="Hooker J.B."/>
            <person name="Huggins A."/>
            <person name="James T.Y."/>
            <person name="Kamada T."/>
            <person name="Kilaru S."/>
            <person name="Kodira C."/>
            <person name="Kues U."/>
            <person name="Kupfer D."/>
            <person name="Kwan H.S."/>
            <person name="Lomsadze A."/>
            <person name="Li W."/>
            <person name="Lilly W.W."/>
            <person name="Ma L.J."/>
            <person name="Mackey A.J."/>
            <person name="Manning G."/>
            <person name="Martin F."/>
            <person name="Muraguchi H."/>
            <person name="Natvig D.O."/>
            <person name="Palmerini H."/>
            <person name="Ramesh M.A."/>
            <person name="Rehmeyer C.J."/>
            <person name="Roe B.A."/>
            <person name="Shenoy N."/>
            <person name="Stanke M."/>
            <person name="Ter-Hovhannisyan V."/>
            <person name="Tunlid A."/>
            <person name="Velagapudi R."/>
            <person name="Vision T.J."/>
            <person name="Zeng Q."/>
            <person name="Zolan M.E."/>
            <person name="Pukkila P.J."/>
        </authorList>
    </citation>
    <scope>NUCLEOTIDE SEQUENCE [LARGE SCALE GENOMIC DNA]</scope>
    <source>
        <strain evidence="3">Okayama-7 / 130 / ATCC MYA-4618 / FGSC 9003</strain>
    </source>
</reference>
<feature type="compositionally biased region" description="Low complexity" evidence="1">
    <location>
        <begin position="580"/>
        <end position="618"/>
    </location>
</feature>